<proteinExistence type="inferred from homology"/>
<feature type="transmembrane region" description="Helical" evidence="8">
    <location>
        <begin position="119"/>
        <end position="142"/>
    </location>
</feature>
<dbReference type="AlphaFoldDB" id="A0A1S2M5D7"/>
<evidence type="ECO:0000256" key="3">
    <source>
        <dbReference type="ARBA" id="ARBA00022448"/>
    </source>
</evidence>
<dbReference type="Gene3D" id="1.20.1530.20">
    <property type="match status" value="1"/>
</dbReference>
<organism evidence="9 11">
    <name type="scientific">Anaerobacillus isosaccharinicus</name>
    <dbReference type="NCBI Taxonomy" id="1532552"/>
    <lineage>
        <taxon>Bacteria</taxon>
        <taxon>Bacillati</taxon>
        <taxon>Bacillota</taxon>
        <taxon>Bacilli</taxon>
        <taxon>Bacillales</taxon>
        <taxon>Bacillaceae</taxon>
        <taxon>Anaerobacillus</taxon>
    </lineage>
</organism>
<evidence type="ECO:0000313" key="10">
    <source>
        <dbReference type="EMBL" id="QOY38350.1"/>
    </source>
</evidence>
<feature type="transmembrane region" description="Helical" evidence="8">
    <location>
        <begin position="154"/>
        <end position="173"/>
    </location>
</feature>
<keyword evidence="11" id="KW-1185">Reference proteome</keyword>
<evidence type="ECO:0000313" key="9">
    <source>
        <dbReference type="EMBL" id="OIJ19077.1"/>
    </source>
</evidence>
<dbReference type="EMBL" id="CP063356">
    <property type="protein sequence ID" value="QOY38350.1"/>
    <property type="molecule type" value="Genomic_DNA"/>
</dbReference>
<evidence type="ECO:0000256" key="4">
    <source>
        <dbReference type="ARBA" id="ARBA00022475"/>
    </source>
</evidence>
<dbReference type="EMBL" id="LQXD01000083">
    <property type="protein sequence ID" value="OIJ19077.1"/>
    <property type="molecule type" value="Genomic_DNA"/>
</dbReference>
<evidence type="ECO:0000313" key="11">
    <source>
        <dbReference type="Proteomes" id="UP000180175"/>
    </source>
</evidence>
<keyword evidence="5 8" id="KW-0812">Transmembrane</keyword>
<name>A0A1S2M5D7_9BACI</name>
<comment type="similarity">
    <text evidence="2">Belongs to the auxin efflux carrier (TC 2.A.69) family.</text>
</comment>
<keyword evidence="6 8" id="KW-1133">Transmembrane helix</keyword>
<keyword evidence="3" id="KW-0813">Transport</keyword>
<feature type="transmembrane region" description="Helical" evidence="8">
    <location>
        <begin position="58"/>
        <end position="80"/>
    </location>
</feature>
<feature type="transmembrane region" description="Helical" evidence="8">
    <location>
        <begin position="6"/>
        <end position="23"/>
    </location>
</feature>
<evidence type="ECO:0000256" key="2">
    <source>
        <dbReference type="ARBA" id="ARBA00010145"/>
    </source>
</evidence>
<evidence type="ECO:0000256" key="8">
    <source>
        <dbReference type="SAM" id="Phobius"/>
    </source>
</evidence>
<dbReference type="InterPro" id="IPR004776">
    <property type="entry name" value="Mem_transp_PIN-like"/>
</dbReference>
<feature type="transmembrane region" description="Helical" evidence="8">
    <location>
        <begin position="217"/>
        <end position="239"/>
    </location>
</feature>
<dbReference type="RefSeq" id="WP_071316971.1">
    <property type="nucleotide sequence ID" value="NZ_CP063356.2"/>
</dbReference>
<feature type="transmembrane region" description="Helical" evidence="8">
    <location>
        <begin position="245"/>
        <end position="266"/>
    </location>
</feature>
<evidence type="ECO:0000256" key="7">
    <source>
        <dbReference type="ARBA" id="ARBA00023136"/>
    </source>
</evidence>
<sequence length="298" mass="33143">MEIFFQVVLPVILVFLFGYLVQIWKRLDIKSISTVAIYVMTPCLVFRVFYSAELDMQYFYMVIFSAILLISIIVINVIYAKIRKYNQSVESGLILSTAFMNSGNYGAPIILFAYGEIGFAYSVSFLVLQAIIMNFFGVYYAARGKATIGVAIKSVFEMPATYAVIIALLLKSLQLEIPSNLFQTIDIIADATIPTVMIILGMQLANIKWTKFEWGHISYGVIVRLILSPVIAYLITLLFPFDPLLAKVLIVSAAMPSAATIVMYAVQFNAQPRLVSAITLMTTLVSIFTITILLAILG</sequence>
<gene>
    <name evidence="10" type="ORF">AWH56_012930</name>
    <name evidence="9" type="ORF">AWH56_09745</name>
</gene>
<keyword evidence="4" id="KW-1003">Cell membrane</keyword>
<evidence type="ECO:0000256" key="1">
    <source>
        <dbReference type="ARBA" id="ARBA00004651"/>
    </source>
</evidence>
<dbReference type="PANTHER" id="PTHR36838">
    <property type="entry name" value="AUXIN EFFLUX CARRIER FAMILY PROTEIN"/>
    <property type="match status" value="1"/>
</dbReference>
<evidence type="ECO:0000256" key="5">
    <source>
        <dbReference type="ARBA" id="ARBA00022692"/>
    </source>
</evidence>
<dbReference type="Proteomes" id="UP000180175">
    <property type="component" value="Chromosome"/>
</dbReference>
<dbReference type="PANTHER" id="PTHR36838:SF1">
    <property type="entry name" value="SLR1864 PROTEIN"/>
    <property type="match status" value="1"/>
</dbReference>
<reference evidence="10" key="4">
    <citation type="submission" date="2020-10" db="EMBL/GenBank/DDBJ databases">
        <authorList>
            <person name="Bassil N.M."/>
            <person name="Lloyd J.R."/>
        </authorList>
    </citation>
    <scope>NUCLEOTIDE SEQUENCE</scope>
    <source>
        <strain evidence="10">NB2006</strain>
    </source>
</reference>
<reference evidence="9 11" key="1">
    <citation type="submission" date="2016-10" db="EMBL/GenBank/DDBJ databases">
        <title>Draft genome sequences of four alkaliphilic bacteria belonging to the Anaerobacillus genus.</title>
        <authorList>
            <person name="Bassil N.M."/>
            <person name="Lloyd J.R."/>
        </authorList>
    </citation>
    <scope>NUCLEOTIDE SEQUENCE [LARGE SCALE GENOMIC DNA]</scope>
    <source>
        <strain evidence="9 11">NB2006</strain>
    </source>
</reference>
<reference evidence="10 11" key="2">
    <citation type="journal article" date="2017" name="Genome Announc.">
        <title>Draft Genome Sequences of Four Alkaliphilic Bacteria Belonging to the Anaerobacillus Genus.</title>
        <authorList>
            <person name="Bassil N.M."/>
            <person name="Lloyd J.R."/>
        </authorList>
    </citation>
    <scope>NUCLEOTIDE SEQUENCE [LARGE SCALE GENOMIC DNA]</scope>
    <source>
        <strain evidence="10 11">NB2006</strain>
    </source>
</reference>
<protein>
    <submittedName>
        <fullName evidence="9 10">Transporter</fullName>
    </submittedName>
</protein>
<keyword evidence="7 8" id="KW-0472">Membrane</keyword>
<dbReference type="GO" id="GO:0005886">
    <property type="term" value="C:plasma membrane"/>
    <property type="evidence" value="ECO:0007669"/>
    <property type="project" value="UniProtKB-SubCell"/>
</dbReference>
<dbReference type="InterPro" id="IPR038770">
    <property type="entry name" value="Na+/solute_symporter_sf"/>
</dbReference>
<comment type="subcellular location">
    <subcellularLocation>
        <location evidence="1">Cell membrane</location>
        <topology evidence="1">Multi-pass membrane protein</topology>
    </subcellularLocation>
</comment>
<dbReference type="OrthoDB" id="148377at2"/>
<evidence type="ECO:0000256" key="6">
    <source>
        <dbReference type="ARBA" id="ARBA00022989"/>
    </source>
</evidence>
<feature type="transmembrane region" description="Helical" evidence="8">
    <location>
        <begin position="185"/>
        <end position="205"/>
    </location>
</feature>
<accession>A0A1S2M5D7</accession>
<reference evidence="10 11" key="3">
    <citation type="journal article" date="2019" name="Int. J. Syst. Evol. Microbiol.">
        <title>Anaerobacillus isosaccharinicus sp. nov., an alkaliphilic bacterium which degrades isosaccharinic acid.</title>
        <authorList>
            <person name="Bassil N.M."/>
            <person name="Lloyd J.R."/>
        </authorList>
    </citation>
    <scope>NUCLEOTIDE SEQUENCE [LARGE SCALE GENOMIC DNA]</scope>
    <source>
        <strain evidence="10 11">NB2006</strain>
    </source>
</reference>
<dbReference type="Pfam" id="PF03547">
    <property type="entry name" value="Mem_trans"/>
    <property type="match status" value="2"/>
</dbReference>
<dbReference type="GO" id="GO:0055085">
    <property type="term" value="P:transmembrane transport"/>
    <property type="evidence" value="ECO:0007669"/>
    <property type="project" value="InterPro"/>
</dbReference>
<feature type="transmembrane region" description="Helical" evidence="8">
    <location>
        <begin position="92"/>
        <end position="113"/>
    </location>
</feature>
<dbReference type="KEGG" id="aia:AWH56_012930"/>
<feature type="transmembrane region" description="Helical" evidence="8">
    <location>
        <begin position="278"/>
        <end position="297"/>
    </location>
</feature>
<feature type="transmembrane region" description="Helical" evidence="8">
    <location>
        <begin position="35"/>
        <end position="52"/>
    </location>
</feature>